<organism evidence="6">
    <name type="scientific">Ralstonia solanacearum</name>
    <name type="common">Pseudomonas solanacearum</name>
    <dbReference type="NCBI Taxonomy" id="305"/>
    <lineage>
        <taxon>Bacteria</taxon>
        <taxon>Pseudomonadati</taxon>
        <taxon>Pseudomonadota</taxon>
        <taxon>Betaproteobacteria</taxon>
        <taxon>Burkholderiales</taxon>
        <taxon>Burkholderiaceae</taxon>
        <taxon>Ralstonia</taxon>
        <taxon>Ralstonia solanacearum species complex</taxon>
    </lineage>
</organism>
<keyword evidence="3" id="KW-0378">Hydrolase</keyword>
<gene>
    <name evidence="7" type="ORF">LH706_01515</name>
    <name evidence="6" type="ORF">RUN215_v1_760002</name>
</gene>
<dbReference type="InterPro" id="IPR002142">
    <property type="entry name" value="Peptidase_S49"/>
</dbReference>
<dbReference type="InterPro" id="IPR033855">
    <property type="entry name" value="Protein_C"/>
</dbReference>
<sequence length="413" mass="42162">MTLLPHLATRLFGVPLAIDRPKLDVILSVLGPRVGLAGLAPPGDYMPPERNPVRGNAQIAVIPIHGTLVRRTVGLEAESGLASYTAIGEQLDAALADPGVAAILLDVDSPGGESSGVFDLADRIRAAAAMKPIWAVANDMAFSAAYALASAASRVFVSRTGGVGSIGVIAMHVDQSIKDAKDGIRYTAVFAGARKNDLNPHAPITDEAQAQLQAEVSRIYGLFVATVAGYRGLSAEAVTATEAGLFFGQDAVAAGLADAVGTFEDALAQLTASLSSAAPVMTARGVSLTSQMDCSMTTQPDLAAVDAPTADAAGSIAQPAAVAAAPVASHTDAVEIAQLCALAGRADLIAGFLETRATPERVRSHLLAARAEASPEIASRIDPQAPVVSADAGHPASPRNPLLQAVKKRLGIQ</sequence>
<keyword evidence="2" id="KW-0645">Protease</keyword>
<dbReference type="EMBL" id="CP085043">
    <property type="protein sequence ID" value="UZF15180.1"/>
    <property type="molecule type" value="Genomic_DNA"/>
</dbReference>
<dbReference type="EMBL" id="LN899820">
    <property type="protein sequence ID" value="CUV56350.1"/>
    <property type="molecule type" value="Genomic_DNA"/>
</dbReference>
<reference evidence="6" key="1">
    <citation type="submission" date="2015-10" db="EMBL/GenBank/DDBJ databases">
        <authorList>
            <person name="Gilbert D.G."/>
        </authorList>
    </citation>
    <scope>NUCLEOTIDE SEQUENCE</scope>
    <source>
        <strain evidence="6">Phyl III-seqv23</strain>
    </source>
</reference>
<reference evidence="7" key="2">
    <citation type="submission" date="2021-10" db="EMBL/GenBank/DDBJ databases">
        <title>Complete genome sequences of five Ralstonia solancearum strains isolated from sunflower.</title>
        <authorList>
            <person name="She X."/>
            <person name="He Z."/>
        </authorList>
    </citation>
    <scope>NUCLEOTIDE SEQUENCE</scope>
    <source>
        <strain evidence="7">RS638</strain>
    </source>
</reference>
<name>A0A0S4WXI8_RALSL</name>
<dbReference type="GO" id="GO:0006508">
    <property type="term" value="P:proteolysis"/>
    <property type="evidence" value="ECO:0007669"/>
    <property type="project" value="UniProtKB-KW"/>
</dbReference>
<dbReference type="PANTHER" id="PTHR33209:SF1">
    <property type="entry name" value="PEPTIDASE S49 DOMAIN-CONTAINING PROTEIN"/>
    <property type="match status" value="1"/>
</dbReference>
<proteinExistence type="inferred from homology"/>
<comment type="similarity">
    <text evidence="1">Belongs to the peptidase S49 family.</text>
</comment>
<dbReference type="Pfam" id="PF01343">
    <property type="entry name" value="Peptidase_S49"/>
    <property type="match status" value="1"/>
</dbReference>
<evidence type="ECO:0000256" key="4">
    <source>
        <dbReference type="ARBA" id="ARBA00022825"/>
    </source>
</evidence>
<protein>
    <submittedName>
        <fullName evidence="6">Putative head-tail preconnector protein</fullName>
    </submittedName>
    <submittedName>
        <fullName evidence="7">S49 family peptidase</fullName>
    </submittedName>
</protein>
<evidence type="ECO:0000256" key="2">
    <source>
        <dbReference type="ARBA" id="ARBA00022670"/>
    </source>
</evidence>
<evidence type="ECO:0000313" key="6">
    <source>
        <dbReference type="EMBL" id="CUV56350.1"/>
    </source>
</evidence>
<dbReference type="Gene3D" id="6.20.330.10">
    <property type="match status" value="1"/>
</dbReference>
<evidence type="ECO:0000313" key="7">
    <source>
        <dbReference type="EMBL" id="UZF15180.1"/>
    </source>
</evidence>
<accession>A0A0S4WXI8</accession>
<dbReference type="CDD" id="cd07022">
    <property type="entry name" value="S49_Sppa_36K_type"/>
    <property type="match status" value="1"/>
</dbReference>
<feature type="domain" description="Peptidase S49" evidence="5">
    <location>
        <begin position="128"/>
        <end position="271"/>
    </location>
</feature>
<evidence type="ECO:0000256" key="3">
    <source>
        <dbReference type="ARBA" id="ARBA00022801"/>
    </source>
</evidence>
<keyword evidence="4" id="KW-0720">Serine protease</keyword>
<evidence type="ECO:0000256" key="1">
    <source>
        <dbReference type="ARBA" id="ARBA00008683"/>
    </source>
</evidence>
<dbReference type="SUPFAM" id="SSF52096">
    <property type="entry name" value="ClpP/crotonase"/>
    <property type="match status" value="1"/>
</dbReference>
<dbReference type="PANTHER" id="PTHR33209">
    <property type="entry name" value="PROTEASE 4"/>
    <property type="match status" value="1"/>
</dbReference>
<dbReference type="AlphaFoldDB" id="A0A0S4WXI8"/>
<dbReference type="InterPro" id="IPR029045">
    <property type="entry name" value="ClpP/crotonase-like_dom_sf"/>
</dbReference>
<dbReference type="GO" id="GO:0008236">
    <property type="term" value="F:serine-type peptidase activity"/>
    <property type="evidence" value="ECO:0007669"/>
    <property type="project" value="UniProtKB-KW"/>
</dbReference>
<evidence type="ECO:0000259" key="5">
    <source>
        <dbReference type="Pfam" id="PF01343"/>
    </source>
</evidence>
<dbReference type="Gene3D" id="3.90.226.10">
    <property type="entry name" value="2-enoyl-CoA Hydratase, Chain A, domain 1"/>
    <property type="match status" value="1"/>
</dbReference>